<accession>A0A0S6VSX1</accession>
<dbReference type="PIRSF" id="PIRSF005859">
    <property type="entry name" value="PBR"/>
    <property type="match status" value="1"/>
</dbReference>
<feature type="transmembrane region" description="Helical" evidence="6">
    <location>
        <begin position="123"/>
        <end position="144"/>
    </location>
</feature>
<protein>
    <submittedName>
        <fullName evidence="7">TspO and MBR like protein</fullName>
    </submittedName>
</protein>
<name>A0A0S6VSX1_9BACT</name>
<reference evidence="7" key="1">
    <citation type="journal article" date="2015" name="PeerJ">
        <title>First genomic representation of candidate bacterial phylum KSB3 points to enhanced environmental sensing as a trigger of wastewater bulking.</title>
        <authorList>
            <person name="Sekiguchi Y."/>
            <person name="Ohashi A."/>
            <person name="Parks D.H."/>
            <person name="Yamauchi T."/>
            <person name="Tyson G.W."/>
            <person name="Hugenholtz P."/>
        </authorList>
    </citation>
    <scope>NUCLEOTIDE SEQUENCE [LARGE SCALE GENOMIC DNA]</scope>
</reference>
<feature type="transmembrane region" description="Helical" evidence="6">
    <location>
        <begin position="23"/>
        <end position="45"/>
    </location>
</feature>
<keyword evidence="3 6" id="KW-0812">Transmembrane</keyword>
<keyword evidence="8" id="KW-1185">Reference proteome</keyword>
<dbReference type="Proteomes" id="UP000030700">
    <property type="component" value="Unassembled WGS sequence"/>
</dbReference>
<organism evidence="7">
    <name type="scientific">Candidatus Moduliflexus flocculans</name>
    <dbReference type="NCBI Taxonomy" id="1499966"/>
    <lineage>
        <taxon>Bacteria</taxon>
        <taxon>Candidatus Moduliflexota</taxon>
        <taxon>Candidatus Moduliflexia</taxon>
        <taxon>Candidatus Moduliflexales</taxon>
        <taxon>Candidatus Moduliflexaceae</taxon>
    </lineage>
</organism>
<evidence type="ECO:0000313" key="7">
    <source>
        <dbReference type="EMBL" id="GAK50587.1"/>
    </source>
</evidence>
<dbReference type="EMBL" id="DF820456">
    <property type="protein sequence ID" value="GAK50587.1"/>
    <property type="molecule type" value="Genomic_DNA"/>
</dbReference>
<evidence type="ECO:0000256" key="5">
    <source>
        <dbReference type="ARBA" id="ARBA00023136"/>
    </source>
</evidence>
<comment type="subcellular location">
    <subcellularLocation>
        <location evidence="1">Membrane</location>
        <topology evidence="1">Multi-pass membrane protein</topology>
    </subcellularLocation>
</comment>
<sequence length="175" mass="19434">MPGLSRDVPPGRLYFQTMSKQDIIKLVSSILICEASGIIGSLFTARAIPTWYATLNKPSFNPPNWIFAPVWTTLFVMMGVAAFLVWKQGLAQPGVKFALGMFLLQLLFNVLWSAMFFGLRSPLAGLIDIAALWVTLAITIWLFFTLSTVAGILLLPYLAWGSFASVLNFAIWRLN</sequence>
<feature type="transmembrane region" description="Helical" evidence="6">
    <location>
        <begin position="151"/>
        <end position="172"/>
    </location>
</feature>
<keyword evidence="5 6" id="KW-0472">Membrane</keyword>
<keyword evidence="4 6" id="KW-1133">Transmembrane helix</keyword>
<dbReference type="Gene3D" id="1.20.1260.100">
    <property type="entry name" value="TspO/MBR protein"/>
    <property type="match status" value="1"/>
</dbReference>
<comment type="similarity">
    <text evidence="2">Belongs to the TspO/BZRP family.</text>
</comment>
<feature type="transmembrane region" description="Helical" evidence="6">
    <location>
        <begin position="97"/>
        <end position="117"/>
    </location>
</feature>
<dbReference type="GO" id="GO:0016020">
    <property type="term" value="C:membrane"/>
    <property type="evidence" value="ECO:0007669"/>
    <property type="project" value="UniProtKB-SubCell"/>
</dbReference>
<dbReference type="PANTHER" id="PTHR10057">
    <property type="entry name" value="PERIPHERAL-TYPE BENZODIAZEPINE RECEPTOR"/>
    <property type="match status" value="1"/>
</dbReference>
<dbReference type="CDD" id="cd15904">
    <property type="entry name" value="TSPO_MBR"/>
    <property type="match status" value="1"/>
</dbReference>
<gene>
    <name evidence="7" type="ORF">U14_01820</name>
</gene>
<dbReference type="PANTHER" id="PTHR10057:SF0">
    <property type="entry name" value="TRANSLOCATOR PROTEIN"/>
    <property type="match status" value="1"/>
</dbReference>
<evidence type="ECO:0000256" key="3">
    <source>
        <dbReference type="ARBA" id="ARBA00022692"/>
    </source>
</evidence>
<evidence type="ECO:0000256" key="1">
    <source>
        <dbReference type="ARBA" id="ARBA00004141"/>
    </source>
</evidence>
<dbReference type="Pfam" id="PF03073">
    <property type="entry name" value="TspO_MBR"/>
    <property type="match status" value="1"/>
</dbReference>
<dbReference type="HOGENOM" id="CLU_091805_2_0_0"/>
<proteinExistence type="inferred from homology"/>
<evidence type="ECO:0000256" key="2">
    <source>
        <dbReference type="ARBA" id="ARBA00007524"/>
    </source>
</evidence>
<evidence type="ECO:0000313" key="8">
    <source>
        <dbReference type="Proteomes" id="UP000030700"/>
    </source>
</evidence>
<feature type="transmembrane region" description="Helical" evidence="6">
    <location>
        <begin position="65"/>
        <end position="85"/>
    </location>
</feature>
<evidence type="ECO:0000256" key="6">
    <source>
        <dbReference type="SAM" id="Phobius"/>
    </source>
</evidence>
<dbReference type="AlphaFoldDB" id="A0A0S6VSX1"/>
<dbReference type="InterPro" id="IPR004307">
    <property type="entry name" value="TspO_MBR"/>
</dbReference>
<evidence type="ECO:0000256" key="4">
    <source>
        <dbReference type="ARBA" id="ARBA00022989"/>
    </source>
</evidence>
<dbReference type="GO" id="GO:0033013">
    <property type="term" value="P:tetrapyrrole metabolic process"/>
    <property type="evidence" value="ECO:0007669"/>
    <property type="project" value="UniProtKB-ARBA"/>
</dbReference>
<dbReference type="STRING" id="1499966.U14_01820"/>
<dbReference type="InterPro" id="IPR038330">
    <property type="entry name" value="TspO/MBR-related_sf"/>
</dbReference>
<dbReference type="FunFam" id="1.20.1260.100:FF:000001">
    <property type="entry name" value="translocator protein 2"/>
    <property type="match status" value="1"/>
</dbReference>